<gene>
    <name evidence="2" type="ORF">SAMN04487759_11031</name>
</gene>
<dbReference type="Gene3D" id="1.10.10.60">
    <property type="entry name" value="Homeodomain-like"/>
    <property type="match status" value="1"/>
</dbReference>
<dbReference type="Pfam" id="PF13936">
    <property type="entry name" value="HTH_38"/>
    <property type="match status" value="1"/>
</dbReference>
<organism evidence="2 3">
    <name type="scientific">Kandleria vitulina</name>
    <dbReference type="NCBI Taxonomy" id="1630"/>
    <lineage>
        <taxon>Bacteria</taxon>
        <taxon>Bacillati</taxon>
        <taxon>Bacillota</taxon>
        <taxon>Erysipelotrichia</taxon>
        <taxon>Erysipelotrichales</taxon>
        <taxon>Coprobacillaceae</taxon>
        <taxon>Kandleria</taxon>
    </lineage>
</organism>
<accession>A0A1H2SPK3</accession>
<dbReference type="RefSeq" id="WP_074686116.1">
    <property type="nucleotide sequence ID" value="NZ_FNNF01000010.1"/>
</dbReference>
<evidence type="ECO:0000313" key="2">
    <source>
        <dbReference type="EMBL" id="SDW33583.1"/>
    </source>
</evidence>
<evidence type="ECO:0000259" key="1">
    <source>
        <dbReference type="Pfam" id="PF13936"/>
    </source>
</evidence>
<sequence length="77" mass="9052">MYCSKGLTVTEIANILNRDKSTVSRELHRNSIGEEYLPYIAQKLYEKRREGCHPIKKLDNAELLEIEQKKMDHYDPS</sequence>
<name>A0A1H2SPK3_9FIRM</name>
<dbReference type="eggNOG" id="COG2826">
    <property type="taxonomic scope" value="Bacteria"/>
</dbReference>
<reference evidence="2 3" key="1">
    <citation type="submission" date="2016-10" db="EMBL/GenBank/DDBJ databases">
        <authorList>
            <person name="de Groot N.N."/>
        </authorList>
    </citation>
    <scope>NUCLEOTIDE SEQUENCE [LARGE SCALE GENOMIC DNA]</scope>
    <source>
        <strain evidence="2 3">S3b</strain>
    </source>
</reference>
<dbReference type="AlphaFoldDB" id="A0A1H2SPK3"/>
<dbReference type="EMBL" id="FNNF01000010">
    <property type="protein sequence ID" value="SDW33583.1"/>
    <property type="molecule type" value="Genomic_DNA"/>
</dbReference>
<dbReference type="InterPro" id="IPR025246">
    <property type="entry name" value="IS30-like_HTH"/>
</dbReference>
<dbReference type="Proteomes" id="UP000182429">
    <property type="component" value="Unassembled WGS sequence"/>
</dbReference>
<evidence type="ECO:0000313" key="3">
    <source>
        <dbReference type="Proteomes" id="UP000182429"/>
    </source>
</evidence>
<proteinExistence type="predicted"/>
<feature type="domain" description="Transposase IS30-like HTH" evidence="1">
    <location>
        <begin position="3"/>
        <end position="30"/>
    </location>
</feature>
<dbReference type="OrthoDB" id="9776104at2"/>
<protein>
    <submittedName>
        <fullName evidence="2">Helix-turn-helix domain-containing protein</fullName>
    </submittedName>
</protein>